<keyword evidence="3 6" id="KW-0731">Sigma factor</keyword>
<reference evidence="10" key="2">
    <citation type="submission" date="2023-11" db="EMBL/GenBank/DDBJ databases">
        <title>MicrobeMod: A computational toolkit for identifying prokaryotic methylation and restriction-modification with nanopore sequencing.</title>
        <authorList>
            <person name="Crits-Christoph A."/>
            <person name="Kang S.C."/>
            <person name="Lee H."/>
            <person name="Ostrov N."/>
        </authorList>
    </citation>
    <scope>NUCLEOTIDE SEQUENCE</scope>
    <source>
        <strain evidence="10">ATCC 51242</strain>
    </source>
</reference>
<keyword evidence="4 6" id="KW-0238">DNA-binding</keyword>
<dbReference type="CDD" id="cd06171">
    <property type="entry name" value="Sigma70_r4"/>
    <property type="match status" value="1"/>
</dbReference>
<dbReference type="SUPFAM" id="SSF88946">
    <property type="entry name" value="Sigma2 domain of RNA polymerase sigma factors"/>
    <property type="match status" value="1"/>
</dbReference>
<dbReference type="InterPro" id="IPR013249">
    <property type="entry name" value="RNA_pol_sigma70_r4_t2"/>
</dbReference>
<gene>
    <name evidence="9" type="ORF">RradSPS_2525</name>
    <name evidence="10" type="ORF">SIL72_00255</name>
</gene>
<evidence type="ECO:0000256" key="2">
    <source>
        <dbReference type="ARBA" id="ARBA00023015"/>
    </source>
</evidence>
<dbReference type="InterPro" id="IPR000838">
    <property type="entry name" value="RNA_pol_sigma70_ECF_CS"/>
</dbReference>
<dbReference type="InterPro" id="IPR036388">
    <property type="entry name" value="WH-like_DNA-bd_sf"/>
</dbReference>
<keyword evidence="5 6" id="KW-0804">Transcription</keyword>
<dbReference type="Gene3D" id="1.10.10.10">
    <property type="entry name" value="Winged helix-like DNA-binding domain superfamily/Winged helix DNA-binding domain"/>
    <property type="match status" value="1"/>
</dbReference>
<evidence type="ECO:0000256" key="4">
    <source>
        <dbReference type="ARBA" id="ARBA00023125"/>
    </source>
</evidence>
<dbReference type="PANTHER" id="PTHR43133:SF62">
    <property type="entry name" value="RNA POLYMERASE SIGMA FACTOR SIGZ"/>
    <property type="match status" value="1"/>
</dbReference>
<dbReference type="InterPro" id="IPR007627">
    <property type="entry name" value="RNA_pol_sigma70_r2"/>
</dbReference>
<dbReference type="GO" id="GO:0006950">
    <property type="term" value="P:response to stress"/>
    <property type="evidence" value="ECO:0007669"/>
    <property type="project" value="UniProtKB-ARBA"/>
</dbReference>
<dbReference type="GO" id="GO:0003677">
    <property type="term" value="F:DNA binding"/>
    <property type="evidence" value="ECO:0007669"/>
    <property type="project" value="UniProtKB-KW"/>
</dbReference>
<dbReference type="RefSeq" id="WP_038683102.1">
    <property type="nucleotide sequence ID" value="NZ_CP007514.1"/>
</dbReference>
<protein>
    <recommendedName>
        <fullName evidence="6">RNA polymerase sigma factor</fullName>
    </recommendedName>
</protein>
<organism evidence="9 11">
    <name type="scientific">Rubrobacter radiotolerans</name>
    <name type="common">Arthrobacter radiotolerans</name>
    <dbReference type="NCBI Taxonomy" id="42256"/>
    <lineage>
        <taxon>Bacteria</taxon>
        <taxon>Bacillati</taxon>
        <taxon>Actinomycetota</taxon>
        <taxon>Rubrobacteria</taxon>
        <taxon>Rubrobacterales</taxon>
        <taxon>Rubrobacteraceae</taxon>
        <taxon>Rubrobacter</taxon>
    </lineage>
</organism>
<evidence type="ECO:0000256" key="6">
    <source>
        <dbReference type="RuleBase" id="RU000716"/>
    </source>
</evidence>
<dbReference type="EMBL" id="JAWXXX010000001">
    <property type="protein sequence ID" value="MDX5892447.1"/>
    <property type="molecule type" value="Genomic_DNA"/>
</dbReference>
<dbReference type="Proteomes" id="UP000025229">
    <property type="component" value="Chromosome"/>
</dbReference>
<evidence type="ECO:0000259" key="7">
    <source>
        <dbReference type="Pfam" id="PF04542"/>
    </source>
</evidence>
<dbReference type="InterPro" id="IPR039425">
    <property type="entry name" value="RNA_pol_sigma-70-like"/>
</dbReference>
<dbReference type="GO" id="GO:0006352">
    <property type="term" value="P:DNA-templated transcription initiation"/>
    <property type="evidence" value="ECO:0007669"/>
    <property type="project" value="InterPro"/>
</dbReference>
<dbReference type="EMBL" id="CP007514">
    <property type="protein sequence ID" value="AHY47808.1"/>
    <property type="molecule type" value="Genomic_DNA"/>
</dbReference>
<dbReference type="PROSITE" id="PS01063">
    <property type="entry name" value="SIGMA70_ECF"/>
    <property type="match status" value="1"/>
</dbReference>
<comment type="similarity">
    <text evidence="1 6">Belongs to the sigma-70 factor family. ECF subfamily.</text>
</comment>
<dbReference type="InterPro" id="IPR014284">
    <property type="entry name" value="RNA_pol_sigma-70_dom"/>
</dbReference>
<accession>A0A023X633</accession>
<dbReference type="STRING" id="42256.RradSPS_2525"/>
<dbReference type="InterPro" id="IPR013325">
    <property type="entry name" value="RNA_pol_sigma_r2"/>
</dbReference>
<dbReference type="Proteomes" id="UP001281130">
    <property type="component" value="Unassembled WGS sequence"/>
</dbReference>
<evidence type="ECO:0000256" key="1">
    <source>
        <dbReference type="ARBA" id="ARBA00010641"/>
    </source>
</evidence>
<evidence type="ECO:0000313" key="10">
    <source>
        <dbReference type="EMBL" id="MDX5892447.1"/>
    </source>
</evidence>
<dbReference type="KEGG" id="rrd:RradSPS_2525"/>
<dbReference type="HOGENOM" id="CLU_047691_9_3_11"/>
<keyword evidence="11" id="KW-1185">Reference proteome</keyword>
<dbReference type="AlphaFoldDB" id="A0A023X633"/>
<keyword evidence="2 6" id="KW-0805">Transcription regulation</keyword>
<name>A0A023X633_RUBRA</name>
<dbReference type="SUPFAM" id="SSF88659">
    <property type="entry name" value="Sigma3 and sigma4 domains of RNA polymerase sigma factors"/>
    <property type="match status" value="1"/>
</dbReference>
<reference evidence="9 11" key="1">
    <citation type="submission" date="2014-03" db="EMBL/GenBank/DDBJ databases">
        <title>Complete genome sequence of the Radio-Resistant Rubrobacter radiotolerans RSPS-4.</title>
        <authorList>
            <person name="Egas C.C."/>
            <person name="Barroso C.C."/>
            <person name="Froufe H.J.C."/>
            <person name="Pacheco J.J."/>
            <person name="Albuquerque L.L."/>
            <person name="da Costa M.M.S."/>
        </authorList>
    </citation>
    <scope>NUCLEOTIDE SEQUENCE [LARGE SCALE GENOMIC DNA]</scope>
    <source>
        <strain evidence="9 11">RSPS-4</strain>
    </source>
</reference>
<evidence type="ECO:0000256" key="3">
    <source>
        <dbReference type="ARBA" id="ARBA00023082"/>
    </source>
</evidence>
<dbReference type="NCBIfam" id="TIGR02937">
    <property type="entry name" value="sigma70-ECF"/>
    <property type="match status" value="1"/>
</dbReference>
<dbReference type="Pfam" id="PF04542">
    <property type="entry name" value="Sigma70_r2"/>
    <property type="match status" value="1"/>
</dbReference>
<proteinExistence type="inferred from homology"/>
<sequence length="200" mass="22275">MDHAQAVDEELMEMISGGDETALETLYGRYGGPAYSLAFRIVRDQGAAEEVVQDAFVSVWNRADTYDPASGKLYSWLLAIVRNRAIDELRKPATSRRNAQRTDLREVLEGSVSETSEGVGAEAAWISELREIVRHAVQKLPESQREVIELAYLRGLSQREISEKTGTPLGTVKTRTRLALDKLRRSLEPAIGRTVDLDGM</sequence>
<evidence type="ECO:0000313" key="9">
    <source>
        <dbReference type="EMBL" id="AHY47808.1"/>
    </source>
</evidence>
<evidence type="ECO:0000259" key="8">
    <source>
        <dbReference type="Pfam" id="PF08281"/>
    </source>
</evidence>
<feature type="domain" description="RNA polymerase sigma-70 region 2" evidence="7">
    <location>
        <begin position="26"/>
        <end position="91"/>
    </location>
</feature>
<dbReference type="InterPro" id="IPR013324">
    <property type="entry name" value="RNA_pol_sigma_r3/r4-like"/>
</dbReference>
<dbReference type="PANTHER" id="PTHR43133">
    <property type="entry name" value="RNA POLYMERASE ECF-TYPE SIGMA FACTO"/>
    <property type="match status" value="1"/>
</dbReference>
<dbReference type="GO" id="GO:0016987">
    <property type="term" value="F:sigma factor activity"/>
    <property type="evidence" value="ECO:0007669"/>
    <property type="project" value="UniProtKB-KW"/>
</dbReference>
<dbReference type="Pfam" id="PF08281">
    <property type="entry name" value="Sigma70_r4_2"/>
    <property type="match status" value="1"/>
</dbReference>
<feature type="domain" description="RNA polymerase sigma factor 70 region 4 type 2" evidence="8">
    <location>
        <begin position="131"/>
        <end position="183"/>
    </location>
</feature>
<evidence type="ECO:0000256" key="5">
    <source>
        <dbReference type="ARBA" id="ARBA00023163"/>
    </source>
</evidence>
<dbReference type="eggNOG" id="COG1595">
    <property type="taxonomic scope" value="Bacteria"/>
</dbReference>
<evidence type="ECO:0000313" key="11">
    <source>
        <dbReference type="Proteomes" id="UP000025229"/>
    </source>
</evidence>
<dbReference type="Gene3D" id="1.10.1740.10">
    <property type="match status" value="1"/>
</dbReference>